<dbReference type="PANTHER" id="PTHR11474:SF126">
    <property type="entry name" value="TYROSINASE-LIKE PROTEIN TYR-1-RELATED"/>
    <property type="match status" value="1"/>
</dbReference>
<dbReference type="PROSITE" id="PS00498">
    <property type="entry name" value="TYROSINASE_2"/>
    <property type="match status" value="1"/>
</dbReference>
<evidence type="ECO:0000313" key="6">
    <source>
        <dbReference type="Proteomes" id="UP000191285"/>
    </source>
</evidence>
<gene>
    <name evidence="5" type="ORF">PENSTE_c013G01551</name>
</gene>
<evidence type="ECO:0000256" key="2">
    <source>
        <dbReference type="ARBA" id="ARBA00023008"/>
    </source>
</evidence>
<dbReference type="Pfam" id="PF00264">
    <property type="entry name" value="Tyrosinase"/>
    <property type="match status" value="1"/>
</dbReference>
<keyword evidence="3" id="KW-0732">Signal</keyword>
<dbReference type="SUPFAM" id="SSF48056">
    <property type="entry name" value="Di-copper centre-containing domain"/>
    <property type="match status" value="1"/>
</dbReference>
<dbReference type="EMBL" id="MLKD01000013">
    <property type="protein sequence ID" value="OQE20557.1"/>
    <property type="molecule type" value="Genomic_DNA"/>
</dbReference>
<keyword evidence="6" id="KW-1185">Reference proteome</keyword>
<keyword evidence="2" id="KW-0186">Copper</keyword>
<evidence type="ECO:0000256" key="3">
    <source>
        <dbReference type="SAM" id="SignalP"/>
    </source>
</evidence>
<dbReference type="STRING" id="303698.A0A1V6T2Q2"/>
<name>A0A1V6T2Q2_9EURO</name>
<dbReference type="InterPro" id="IPR050316">
    <property type="entry name" value="Tyrosinase/Hemocyanin"/>
</dbReference>
<dbReference type="InterPro" id="IPR002227">
    <property type="entry name" value="Tyrosinase_Cu-bd"/>
</dbReference>
<dbReference type="GO" id="GO:0016491">
    <property type="term" value="F:oxidoreductase activity"/>
    <property type="evidence" value="ECO:0007669"/>
    <property type="project" value="InterPro"/>
</dbReference>
<dbReference type="OrthoDB" id="6132182at2759"/>
<reference evidence="6" key="1">
    <citation type="journal article" date="2017" name="Nat. Microbiol.">
        <title>Global analysis of biosynthetic gene clusters reveals vast potential of secondary metabolite production in Penicillium species.</title>
        <authorList>
            <person name="Nielsen J.C."/>
            <person name="Grijseels S."/>
            <person name="Prigent S."/>
            <person name="Ji B."/>
            <person name="Dainat J."/>
            <person name="Nielsen K.F."/>
            <person name="Frisvad J.C."/>
            <person name="Workman M."/>
            <person name="Nielsen J."/>
        </authorList>
    </citation>
    <scope>NUCLEOTIDE SEQUENCE [LARGE SCALE GENOMIC DNA]</scope>
    <source>
        <strain evidence="6">IBT 24891</strain>
    </source>
</reference>
<dbReference type="PANTHER" id="PTHR11474">
    <property type="entry name" value="TYROSINASE FAMILY MEMBER"/>
    <property type="match status" value="1"/>
</dbReference>
<feature type="signal peptide" evidence="3">
    <location>
        <begin position="1"/>
        <end position="21"/>
    </location>
</feature>
<dbReference type="GO" id="GO:0046872">
    <property type="term" value="F:metal ion binding"/>
    <property type="evidence" value="ECO:0007669"/>
    <property type="project" value="UniProtKB-KW"/>
</dbReference>
<protein>
    <recommendedName>
        <fullName evidence="4">Tyrosinase copper-binding domain-containing protein</fullName>
    </recommendedName>
</protein>
<evidence type="ECO:0000259" key="4">
    <source>
        <dbReference type="PROSITE" id="PS00498"/>
    </source>
</evidence>
<accession>A0A1V6T2Q2</accession>
<evidence type="ECO:0000256" key="1">
    <source>
        <dbReference type="ARBA" id="ARBA00022723"/>
    </source>
</evidence>
<dbReference type="InterPro" id="IPR008922">
    <property type="entry name" value="Di-copper_centre_dom_sf"/>
</dbReference>
<evidence type="ECO:0000313" key="5">
    <source>
        <dbReference type="EMBL" id="OQE20557.1"/>
    </source>
</evidence>
<dbReference type="Gene3D" id="1.10.1280.10">
    <property type="entry name" value="Di-copper center containing domain from catechol oxidase"/>
    <property type="match status" value="1"/>
</dbReference>
<feature type="chain" id="PRO_5012867646" description="Tyrosinase copper-binding domain-containing protein" evidence="3">
    <location>
        <begin position="22"/>
        <end position="345"/>
    </location>
</feature>
<proteinExistence type="predicted"/>
<keyword evidence="1" id="KW-0479">Metal-binding</keyword>
<dbReference type="PRINTS" id="PR00092">
    <property type="entry name" value="TYROSINASE"/>
</dbReference>
<dbReference type="AlphaFoldDB" id="A0A1V6T2Q2"/>
<comment type="caution">
    <text evidence="5">The sequence shown here is derived from an EMBL/GenBank/DDBJ whole genome shotgun (WGS) entry which is preliminary data.</text>
</comment>
<dbReference type="Proteomes" id="UP000191285">
    <property type="component" value="Unassembled WGS sequence"/>
</dbReference>
<sequence>MRFASLFLSLGLLSLSGETLAGCVNTCRNPPQRKEWRELRKHERLEYLEAVRCLASKPDVTGGLENATNLYQSFQATHSQQTPDIHWVGHFALWHRYFTATYEKYLREQCGYRGAQPYWNWALDASATDNSSMAVYNAELFDARYGFGGNGYFVESTAEENPFNLTGRTGGGCVKDGPFREGQFFLNVKQPKGQSDCLRRDFIPWILNYFARQSLVNHVESQDDYTSFARALENIPSFTQPNIHGSGHFGVGGVLGTLGNSALSPGDPLFYLHHCNLDRVLWQWQRKDLPKRLHQVGGPVTPMDYGGKNVTLDFEINIGKLAPNATLEELLNPQGNVLCYGYHGL</sequence>
<organism evidence="5 6">
    <name type="scientific">Penicillium steckii</name>
    <dbReference type="NCBI Taxonomy" id="303698"/>
    <lineage>
        <taxon>Eukaryota</taxon>
        <taxon>Fungi</taxon>
        <taxon>Dikarya</taxon>
        <taxon>Ascomycota</taxon>
        <taxon>Pezizomycotina</taxon>
        <taxon>Eurotiomycetes</taxon>
        <taxon>Eurotiomycetidae</taxon>
        <taxon>Eurotiales</taxon>
        <taxon>Aspergillaceae</taxon>
        <taxon>Penicillium</taxon>
    </lineage>
</organism>
<feature type="domain" description="Tyrosinase copper-binding" evidence="4">
    <location>
        <begin position="267"/>
        <end position="278"/>
    </location>
</feature>